<dbReference type="STRING" id="53952.A0127_00615"/>
<dbReference type="Proteomes" id="UP000073604">
    <property type="component" value="Chromosome"/>
</dbReference>
<sequence length="606" mass="65091">MKVKKIAALAVGAAMVGATLGFASAQPTVPNIPKDFFVKNGEPNVKIVIGSQAAAQDVASAADIAVALGTLLYTEEDVKVKDASVVVKKDVAYDPADIPVFDNTYRGDYRVGENLADYPGWWNGSYDANGNPIFNANLSASAWNGGVYDSGYTDYVFGAVEWKDGNGNNYWQDPNGNWHDATDVNIHYTISIGKIELKGFNDADFTDVDDFSDFTVIVDNVVANVTFSLNAYKRTLWDPVLGAVGTTYTVSDVKPGSSYSLYQADVIKGVEKGDTITLFGKTIKVLDIGSDYIEYGNDWGEKYINKDETATFGDYTVKVIDIDVNQVKALFEISGPAGSKIITLDTDPNTDTPDSMTLFNGGIRITLKDTFIGIGGTTSALVEVQTDIARIYDGGEFMPGWIAKLGINNGELDWFALQNKEALEGKEVDLFDTYKVDYVADIMKKKNPADDKTYAAMSAWVVIDPLKPEYATQELGVGDELEGWTIDDIKATPDPAKAAVVSKITTPITVLDDEIMAAGLDSVDSNLILVGGPVVNKVTAALADKLGVPTTYEEWAANETLKAGVVKYIDNCPTIGGHGVVLVAGADRDGTKAAAEALMEYLAGLH</sequence>
<dbReference type="Pfam" id="PF05124">
    <property type="entry name" value="S_layer_C"/>
    <property type="match status" value="1"/>
</dbReference>
<organism evidence="3 4">
    <name type="scientific">Thermococcus peptonophilus</name>
    <dbReference type="NCBI Taxonomy" id="53952"/>
    <lineage>
        <taxon>Archaea</taxon>
        <taxon>Methanobacteriati</taxon>
        <taxon>Methanobacteriota</taxon>
        <taxon>Thermococci</taxon>
        <taxon>Thermococcales</taxon>
        <taxon>Thermococcaceae</taxon>
        <taxon>Thermococcus</taxon>
    </lineage>
</organism>
<evidence type="ECO:0000313" key="4">
    <source>
        <dbReference type="Proteomes" id="UP000073604"/>
    </source>
</evidence>
<protein>
    <recommendedName>
        <fullName evidence="5">S-layer protein</fullName>
    </recommendedName>
</protein>
<evidence type="ECO:0000259" key="2">
    <source>
        <dbReference type="Pfam" id="PF05124"/>
    </source>
</evidence>
<dbReference type="AlphaFoldDB" id="A0A142CSM5"/>
<dbReference type="InterPro" id="IPR022651">
    <property type="entry name" value="S_layer_C"/>
</dbReference>
<dbReference type="GeneID" id="27139003"/>
<dbReference type="RefSeq" id="WP_062386526.1">
    <property type="nucleotide sequence ID" value="NZ_CP014750.1"/>
</dbReference>
<name>A0A142CSM5_9EURY</name>
<proteinExistence type="predicted"/>
<feature type="domain" description="S-layer protein outer" evidence="2">
    <location>
        <begin position="29"/>
        <end position="602"/>
    </location>
</feature>
<dbReference type="InterPro" id="IPR022650">
    <property type="entry name" value="S_layer_central"/>
</dbReference>
<feature type="domain" description="S-layer protein central" evidence="1">
    <location>
        <begin position="120"/>
        <end position="492"/>
    </location>
</feature>
<gene>
    <name evidence="3" type="ORF">A0127_00615</name>
</gene>
<dbReference type="KEGG" id="tpep:A0127_00615"/>
<dbReference type="Pfam" id="PF05123">
    <property type="entry name" value="S_layer_N"/>
    <property type="match status" value="1"/>
</dbReference>
<reference evidence="4" key="1">
    <citation type="submission" date="2016-03" db="EMBL/GenBank/DDBJ databases">
        <authorList>
            <person name="Oger P.M."/>
        </authorList>
    </citation>
    <scope>NUCLEOTIDE SEQUENCE [LARGE SCALE GENOMIC DNA]</scope>
    <source>
        <strain evidence="4">OG-1</strain>
    </source>
</reference>
<keyword evidence="4" id="KW-1185">Reference proteome</keyword>
<evidence type="ECO:0008006" key="5">
    <source>
        <dbReference type="Google" id="ProtNLM"/>
    </source>
</evidence>
<evidence type="ECO:0000259" key="1">
    <source>
        <dbReference type="Pfam" id="PF05123"/>
    </source>
</evidence>
<dbReference type="EMBL" id="CP014750">
    <property type="protein sequence ID" value="AMQ17777.1"/>
    <property type="molecule type" value="Genomic_DNA"/>
</dbReference>
<accession>A0A142CSM5</accession>
<evidence type="ECO:0000313" key="3">
    <source>
        <dbReference type="EMBL" id="AMQ17777.1"/>
    </source>
</evidence>
<dbReference type="NCBIfam" id="TIGR01564">
    <property type="entry name" value="S_layer_MJ"/>
    <property type="match status" value="1"/>
</dbReference>
<dbReference type="InterPro" id="IPR006454">
    <property type="entry name" value="S_layer_MJ"/>
</dbReference>
<dbReference type="OrthoDB" id="92388at2157"/>